<proteinExistence type="predicted"/>
<dbReference type="Pfam" id="PF19692">
    <property type="entry name" value="DUF6193"/>
    <property type="match status" value="1"/>
</dbReference>
<dbReference type="InterPro" id="IPR045682">
    <property type="entry name" value="DUF6193"/>
</dbReference>
<gene>
    <name evidence="1" type="ORF">J4709_08100</name>
</gene>
<accession>A0ABS3RLB8</accession>
<organism evidence="1 2">
    <name type="scientific">Actinomadura violacea</name>
    <dbReference type="NCBI Taxonomy" id="2819934"/>
    <lineage>
        <taxon>Bacteria</taxon>
        <taxon>Bacillati</taxon>
        <taxon>Actinomycetota</taxon>
        <taxon>Actinomycetes</taxon>
        <taxon>Streptosporangiales</taxon>
        <taxon>Thermomonosporaceae</taxon>
        <taxon>Actinomadura</taxon>
    </lineage>
</organism>
<dbReference type="RefSeq" id="WP_208238690.1">
    <property type="nucleotide sequence ID" value="NZ_JAGEPF010000005.1"/>
</dbReference>
<protein>
    <recommendedName>
        <fullName evidence="3">Knr4/Smi1-like domain-containing protein</fullName>
    </recommendedName>
</protein>
<comment type="caution">
    <text evidence="1">The sequence shown here is derived from an EMBL/GenBank/DDBJ whole genome shotgun (WGS) entry which is preliminary data.</text>
</comment>
<evidence type="ECO:0000313" key="2">
    <source>
        <dbReference type="Proteomes" id="UP000680206"/>
    </source>
</evidence>
<keyword evidence="2" id="KW-1185">Reference proteome</keyword>
<reference evidence="1 2" key="1">
    <citation type="submission" date="2021-03" db="EMBL/GenBank/DDBJ databases">
        <title>Actinomadura violae sp. nov., isolated from lichen in Thailand.</title>
        <authorList>
            <person name="Kanchanasin P."/>
            <person name="Saeng-In P."/>
            <person name="Phongsopitanun W."/>
            <person name="Yuki M."/>
            <person name="Kudo T."/>
            <person name="Ohkuma M."/>
            <person name="Tanasupawat S."/>
        </authorList>
    </citation>
    <scope>NUCLEOTIDE SEQUENCE [LARGE SCALE GENOMIC DNA]</scope>
    <source>
        <strain evidence="1 2">LCR2-06</strain>
    </source>
</reference>
<sequence length="184" mass="19699">MSHEPDPAVLYPDVAAHGSLAAALQAAAVGRCPSLAEGATLDEIGRAAPFDLLTGRFEVPDRNPADVVASEWRWLLKDAGAAGWPQYQALIESAHAEPRLRRLYPFTSHWALSFSDMPDSLLTPTFVAIDSPQGTGDYAIREWWNGPVLAQVATPAEAIAFAVDRIPADLLRISSDAPAQGGSR</sequence>
<dbReference type="EMBL" id="JAGEPF010000005">
    <property type="protein sequence ID" value="MBO2457531.1"/>
    <property type="molecule type" value="Genomic_DNA"/>
</dbReference>
<name>A0ABS3RLB8_9ACTN</name>
<evidence type="ECO:0000313" key="1">
    <source>
        <dbReference type="EMBL" id="MBO2457531.1"/>
    </source>
</evidence>
<evidence type="ECO:0008006" key="3">
    <source>
        <dbReference type="Google" id="ProtNLM"/>
    </source>
</evidence>
<dbReference type="Proteomes" id="UP000680206">
    <property type="component" value="Unassembled WGS sequence"/>
</dbReference>